<organism evidence="14 15">
    <name type="scientific">Candidatus Doudnabacteria bacterium RIFCSPHIGHO2_01_52_17</name>
    <dbReference type="NCBI Taxonomy" id="1817820"/>
    <lineage>
        <taxon>Bacteria</taxon>
        <taxon>Candidatus Doudnaibacteriota</taxon>
    </lineage>
</organism>
<feature type="binding site" evidence="11">
    <location>
        <position position="385"/>
    </location>
    <ligand>
        <name>GMP</name>
        <dbReference type="ChEBI" id="CHEBI:58115"/>
    </ligand>
</feature>
<protein>
    <recommendedName>
        <fullName evidence="13">tRNA-splicing ligase RtcB</fullName>
        <ecNumber evidence="13">6.5.1.-</ecNumber>
    </recommendedName>
</protein>
<dbReference type="GO" id="GO:0042245">
    <property type="term" value="P:RNA repair"/>
    <property type="evidence" value="ECO:0007669"/>
    <property type="project" value="UniProtKB-KW"/>
</dbReference>
<keyword evidence="6 11" id="KW-0342">GTP-binding</keyword>
<comment type="catalytic activity">
    <reaction evidence="9">
        <text>a 3'-end 2',3'-cyclophospho-ribonucleotide-RNA + a 5'-end dephospho-ribonucleoside-RNA + GTP + H2O = a ribonucleotidyl-ribonucleotide-RNA + GMP + diphosphate + H(+)</text>
        <dbReference type="Rhea" id="RHEA:68080"/>
        <dbReference type="Rhea" id="RHEA-COMP:10464"/>
        <dbReference type="Rhea" id="RHEA-COMP:13936"/>
        <dbReference type="Rhea" id="RHEA-COMP:17355"/>
        <dbReference type="ChEBI" id="CHEBI:15377"/>
        <dbReference type="ChEBI" id="CHEBI:15378"/>
        <dbReference type="ChEBI" id="CHEBI:33019"/>
        <dbReference type="ChEBI" id="CHEBI:37565"/>
        <dbReference type="ChEBI" id="CHEBI:58115"/>
        <dbReference type="ChEBI" id="CHEBI:83064"/>
        <dbReference type="ChEBI" id="CHEBI:138284"/>
        <dbReference type="ChEBI" id="CHEBI:173118"/>
        <dbReference type="EC" id="6.5.1.8"/>
    </reaction>
</comment>
<evidence type="ECO:0000256" key="3">
    <source>
        <dbReference type="ARBA" id="ARBA00022723"/>
    </source>
</evidence>
<dbReference type="GO" id="GO:0046872">
    <property type="term" value="F:metal ion binding"/>
    <property type="evidence" value="ECO:0007669"/>
    <property type="project" value="UniProtKB-UniRule"/>
</dbReference>
<dbReference type="EC" id="6.5.1.-" evidence="13"/>
<feature type="binding site" evidence="11">
    <location>
        <begin position="205"/>
        <end position="209"/>
    </location>
    <ligand>
        <name>GMP</name>
        <dbReference type="ChEBI" id="CHEBI:58115"/>
    </ligand>
</feature>
<keyword evidence="4 11" id="KW-0547">Nucleotide-binding</keyword>
<dbReference type="InterPro" id="IPR036025">
    <property type="entry name" value="RtcB-like_sf"/>
</dbReference>
<evidence type="ECO:0000256" key="10">
    <source>
        <dbReference type="PIRSR" id="PIRSR601233-1"/>
    </source>
</evidence>
<dbReference type="GO" id="GO:0005525">
    <property type="term" value="F:GTP binding"/>
    <property type="evidence" value="ECO:0007669"/>
    <property type="project" value="UniProtKB-KW"/>
</dbReference>
<reference evidence="14 15" key="1">
    <citation type="journal article" date="2016" name="Nat. Commun.">
        <title>Thousands of microbial genomes shed light on interconnected biogeochemical processes in an aquifer system.</title>
        <authorList>
            <person name="Anantharaman K."/>
            <person name="Brown C.T."/>
            <person name="Hug L.A."/>
            <person name="Sharon I."/>
            <person name="Castelle C.J."/>
            <person name="Probst A.J."/>
            <person name="Thomas B.C."/>
            <person name="Singh A."/>
            <person name="Wilkins M.J."/>
            <person name="Karaoz U."/>
            <person name="Brodie E.L."/>
            <person name="Williams K.H."/>
            <person name="Hubbard S.S."/>
            <person name="Banfield J.F."/>
        </authorList>
    </citation>
    <scope>NUCLEOTIDE SEQUENCE [LARGE SCALE GENOMIC DNA]</scope>
</reference>
<evidence type="ECO:0000256" key="9">
    <source>
        <dbReference type="ARBA" id="ARBA00049514"/>
    </source>
</evidence>
<feature type="binding site" evidence="11">
    <location>
        <begin position="404"/>
        <end position="407"/>
    </location>
    <ligand>
        <name>GMP</name>
        <dbReference type="ChEBI" id="CHEBI:58115"/>
    </ligand>
</feature>
<evidence type="ECO:0000256" key="13">
    <source>
        <dbReference type="RuleBase" id="RU371113"/>
    </source>
</evidence>
<dbReference type="FunFam" id="3.90.1860.10:FF:000001">
    <property type="entry name" value="tRNA-splicing ligase RtcB homolog"/>
    <property type="match status" value="1"/>
</dbReference>
<comment type="cofactor">
    <cofactor evidence="12 13">
        <name>Mn(2+)</name>
        <dbReference type="ChEBI" id="CHEBI:29035"/>
    </cofactor>
    <text evidence="12 13">Binds 2 manganese ions per subunit.</text>
</comment>
<keyword evidence="3 12" id="KW-0479">Metal-binding</keyword>
<keyword evidence="5" id="KW-0692">RNA repair</keyword>
<dbReference type="GO" id="GO:0003972">
    <property type="term" value="F:RNA ligase (ATP) activity"/>
    <property type="evidence" value="ECO:0007669"/>
    <property type="project" value="TreeGrafter"/>
</dbReference>
<dbReference type="InterPro" id="IPR001233">
    <property type="entry name" value="RtcB"/>
</dbReference>
<evidence type="ECO:0000256" key="8">
    <source>
        <dbReference type="ARBA" id="ARBA00047746"/>
    </source>
</evidence>
<proteinExistence type="inferred from homology"/>
<evidence type="ECO:0000256" key="12">
    <source>
        <dbReference type="PIRSR" id="PIRSR601233-3"/>
    </source>
</evidence>
<dbReference type="GO" id="GO:0006396">
    <property type="term" value="P:RNA processing"/>
    <property type="evidence" value="ECO:0007669"/>
    <property type="project" value="InterPro"/>
</dbReference>
<evidence type="ECO:0000256" key="7">
    <source>
        <dbReference type="ARBA" id="ARBA00023211"/>
    </source>
</evidence>
<sequence>MITKSDLKQLSPVLWQIPREFRRDMRVPAEVFANSKILEQVFRDKSLEQLVNVSTLPGIVRAALLMPDAHEGYGFPIGGVAAMDMDEGVISPGGIGYDINCGVRLLVTKMVAEEIQDTLPDLARGLYRMVPSGVGASGRIRLDDQELDEVLKGGVDWATAHGYGTATDAGHIESHGQLPNADPAAVSAHAKNRGRDQLGTMGAGNHFVEIGKVERIFDPEIARDFGLFSNQVTILIHCGSRGLGHQIATDYIRVMLGKLQDYGIDLPDRELACAPFQSPEGQRYFAAMTAAANFAWANRQIITDEVRQVWREVLGESGGEISILYDVAHNIAKIEEHVVGGIVKKLVVHRKGATRSFGPNHPELLPIHQKTGQPVLIPGSMGTASYVLAGTETAMKMSFGSSCHGAGRRMSRHQALREVSGKALREELGAAGIFVETGSVRGLAEEAPFAYKDIHDVVGVVAEADLARKVAQLKPLAVIKG</sequence>
<keyword evidence="7 12" id="KW-0464">Manganese</keyword>
<evidence type="ECO:0000313" key="14">
    <source>
        <dbReference type="EMBL" id="OGE75791.1"/>
    </source>
</evidence>
<feature type="binding site" evidence="11">
    <location>
        <position position="480"/>
    </location>
    <ligand>
        <name>GMP</name>
        <dbReference type="ChEBI" id="CHEBI:58115"/>
    </ligand>
</feature>
<dbReference type="EMBL" id="MFEG01000025">
    <property type="protein sequence ID" value="OGE75791.1"/>
    <property type="molecule type" value="Genomic_DNA"/>
</dbReference>
<feature type="binding site" evidence="12">
    <location>
        <position position="206"/>
    </location>
    <ligand>
        <name>Mn(2+)</name>
        <dbReference type="ChEBI" id="CHEBI:29035"/>
        <label>1</label>
    </ligand>
</feature>
<feature type="binding site" evidence="11">
    <location>
        <begin position="378"/>
        <end position="381"/>
    </location>
    <ligand>
        <name>GMP</name>
        <dbReference type="ChEBI" id="CHEBI:58115"/>
    </ligand>
</feature>
<dbReference type="Proteomes" id="UP000176547">
    <property type="component" value="Unassembled WGS sequence"/>
</dbReference>
<dbReference type="Gene3D" id="3.90.1860.10">
    <property type="entry name" value="tRNA-splicing ligase RtcB"/>
    <property type="match status" value="1"/>
</dbReference>
<comment type="subunit">
    <text evidence="13">Monomer.</text>
</comment>
<comment type="similarity">
    <text evidence="1 13">Belongs to the RtcB family.</text>
</comment>
<evidence type="ECO:0000256" key="2">
    <source>
        <dbReference type="ARBA" id="ARBA00022598"/>
    </source>
</evidence>
<name>A0A1F5NDL9_9BACT</name>
<dbReference type="PANTHER" id="PTHR11118">
    <property type="entry name" value="RNA-SPLICING LIGASE RTCB HOMOLOG"/>
    <property type="match status" value="1"/>
</dbReference>
<dbReference type="AlphaFoldDB" id="A0A1F5NDL9"/>
<dbReference type="PANTHER" id="PTHR11118:SF1">
    <property type="entry name" value="RNA-SPLICING LIGASE RTCB HOMOLOG"/>
    <property type="match status" value="1"/>
</dbReference>
<accession>A0A1F5NDL9</accession>
<evidence type="ECO:0000313" key="15">
    <source>
        <dbReference type="Proteomes" id="UP000176547"/>
    </source>
</evidence>
<dbReference type="Pfam" id="PF01139">
    <property type="entry name" value="RtcB"/>
    <property type="match status" value="1"/>
</dbReference>
<comment type="caution">
    <text evidence="14">The sequence shown here is derived from an EMBL/GenBank/DDBJ whole genome shotgun (WGS) entry which is preliminary data.</text>
</comment>
<gene>
    <name evidence="13" type="primary">rtcB</name>
    <name evidence="14" type="ORF">A3K06_03800</name>
</gene>
<feature type="active site" description="GMP-histidine intermediate" evidence="10">
    <location>
        <position position="404"/>
    </location>
</feature>
<feature type="binding site" evidence="12">
    <location>
        <position position="98"/>
    </location>
    <ligand>
        <name>Mn(2+)</name>
        <dbReference type="ChEBI" id="CHEBI:29035"/>
        <label>1</label>
    </ligand>
</feature>
<dbReference type="GO" id="GO:0170057">
    <property type="term" value="F:RNA ligase (GTP) activity"/>
    <property type="evidence" value="ECO:0007669"/>
    <property type="project" value="UniProtKB-EC"/>
</dbReference>
<comment type="catalytic activity">
    <reaction evidence="8">
        <text>a 3'-end 3'-phospho-ribonucleotide-RNA + a 5'-end dephospho-ribonucleoside-RNA + GTP = a ribonucleotidyl-ribonucleotide-RNA + GMP + diphosphate</text>
        <dbReference type="Rhea" id="RHEA:68076"/>
        <dbReference type="Rhea" id="RHEA-COMP:10463"/>
        <dbReference type="Rhea" id="RHEA-COMP:13936"/>
        <dbReference type="Rhea" id="RHEA-COMP:17355"/>
        <dbReference type="ChEBI" id="CHEBI:33019"/>
        <dbReference type="ChEBI" id="CHEBI:37565"/>
        <dbReference type="ChEBI" id="CHEBI:58115"/>
        <dbReference type="ChEBI" id="CHEBI:83062"/>
        <dbReference type="ChEBI" id="CHEBI:138284"/>
        <dbReference type="ChEBI" id="CHEBI:173118"/>
        <dbReference type="EC" id="6.5.1.8"/>
    </reaction>
</comment>
<feature type="binding site" evidence="11">
    <location>
        <begin position="329"/>
        <end position="330"/>
    </location>
    <ligand>
        <name>GMP</name>
        <dbReference type="ChEBI" id="CHEBI:58115"/>
    </ligand>
</feature>
<keyword evidence="2 13" id="KW-0436">Ligase</keyword>
<evidence type="ECO:0000256" key="11">
    <source>
        <dbReference type="PIRSR" id="PIRSR601233-2"/>
    </source>
</evidence>
<feature type="binding site" evidence="12">
    <location>
        <position position="329"/>
    </location>
    <ligand>
        <name>Mn(2+)</name>
        <dbReference type="ChEBI" id="CHEBI:29035"/>
        <label>2</label>
    </ligand>
</feature>
<dbReference type="SUPFAM" id="SSF103365">
    <property type="entry name" value="Hypothetical protein PH1602"/>
    <property type="match status" value="1"/>
</dbReference>
<feature type="binding site" evidence="12">
    <location>
        <position position="237"/>
    </location>
    <ligand>
        <name>Mn(2+)</name>
        <dbReference type="ChEBI" id="CHEBI:29035"/>
        <label>2</label>
    </ligand>
</feature>
<evidence type="ECO:0000256" key="6">
    <source>
        <dbReference type="ARBA" id="ARBA00023134"/>
    </source>
</evidence>
<evidence type="ECO:0000256" key="1">
    <source>
        <dbReference type="ARBA" id="ARBA00008071"/>
    </source>
</evidence>
<evidence type="ECO:0000256" key="5">
    <source>
        <dbReference type="ARBA" id="ARBA00022800"/>
    </source>
</evidence>
<evidence type="ECO:0000256" key="4">
    <source>
        <dbReference type="ARBA" id="ARBA00022741"/>
    </source>
</evidence>